<reference evidence="1 2" key="1">
    <citation type="submission" date="2019-02" db="EMBL/GenBank/DDBJ databases">
        <title>Deep-cultivation of Planctomycetes and their phenomic and genomic characterization uncovers novel biology.</title>
        <authorList>
            <person name="Wiegand S."/>
            <person name="Jogler M."/>
            <person name="Boedeker C."/>
            <person name="Pinto D."/>
            <person name="Vollmers J."/>
            <person name="Rivas-Marin E."/>
            <person name="Kohn T."/>
            <person name="Peeters S.H."/>
            <person name="Heuer A."/>
            <person name="Rast P."/>
            <person name="Oberbeckmann S."/>
            <person name="Bunk B."/>
            <person name="Jeske O."/>
            <person name="Meyerdierks A."/>
            <person name="Storesund J.E."/>
            <person name="Kallscheuer N."/>
            <person name="Luecker S."/>
            <person name="Lage O.M."/>
            <person name="Pohl T."/>
            <person name="Merkel B.J."/>
            <person name="Hornburger P."/>
            <person name="Mueller R.-W."/>
            <person name="Bruemmer F."/>
            <person name="Labrenz M."/>
            <person name="Spormann A.M."/>
            <person name="Op Den Camp H."/>
            <person name="Overmann J."/>
            <person name="Amann R."/>
            <person name="Jetten M.S.M."/>
            <person name="Mascher T."/>
            <person name="Medema M.H."/>
            <person name="Devos D.P."/>
            <person name="Kaster A.-K."/>
            <person name="Ovreas L."/>
            <person name="Rohde M."/>
            <person name="Galperin M.Y."/>
            <person name="Jogler C."/>
        </authorList>
    </citation>
    <scope>NUCLEOTIDE SEQUENCE [LARGE SCALE GENOMIC DNA]</scope>
    <source>
        <strain evidence="1 2">Pan54</strain>
    </source>
</reference>
<dbReference type="Proteomes" id="UP000316095">
    <property type="component" value="Unassembled WGS sequence"/>
</dbReference>
<sequence length="127" mass="13877">MFWQNKNPADQFSKASSWSFLLAICISITQSIGCSNGNPNGVNAIPVSGVITWNGEPLANANVVFRPAEPVGNGLMQATRVSFDSGDFLIILRESLVSQHRKAPRTFMDSALDNVGWFVGFSEFDLH</sequence>
<gene>
    <name evidence="1" type="ORF">Pan54_39980</name>
</gene>
<name>A0A5C5XMB0_9PLAN</name>
<dbReference type="RefSeq" id="WP_146505018.1">
    <property type="nucleotide sequence ID" value="NZ_SJPG01000001.1"/>
</dbReference>
<organism evidence="1 2">
    <name type="scientific">Rubinisphaera italica</name>
    <dbReference type="NCBI Taxonomy" id="2527969"/>
    <lineage>
        <taxon>Bacteria</taxon>
        <taxon>Pseudomonadati</taxon>
        <taxon>Planctomycetota</taxon>
        <taxon>Planctomycetia</taxon>
        <taxon>Planctomycetales</taxon>
        <taxon>Planctomycetaceae</taxon>
        <taxon>Rubinisphaera</taxon>
    </lineage>
</organism>
<dbReference type="OrthoDB" id="280174at2"/>
<protein>
    <submittedName>
        <fullName evidence="1">Uncharacterized protein</fullName>
    </submittedName>
</protein>
<dbReference type="AlphaFoldDB" id="A0A5C5XMB0"/>
<proteinExistence type="predicted"/>
<evidence type="ECO:0000313" key="2">
    <source>
        <dbReference type="Proteomes" id="UP000316095"/>
    </source>
</evidence>
<accession>A0A5C5XMB0</accession>
<dbReference type="EMBL" id="SJPG01000001">
    <property type="protein sequence ID" value="TWT63245.1"/>
    <property type="molecule type" value="Genomic_DNA"/>
</dbReference>
<comment type="caution">
    <text evidence="1">The sequence shown here is derived from an EMBL/GenBank/DDBJ whole genome shotgun (WGS) entry which is preliminary data.</text>
</comment>
<evidence type="ECO:0000313" key="1">
    <source>
        <dbReference type="EMBL" id="TWT63245.1"/>
    </source>
</evidence>
<keyword evidence="2" id="KW-1185">Reference proteome</keyword>